<protein>
    <submittedName>
        <fullName evidence="2">VOC family protein</fullName>
    </submittedName>
</protein>
<gene>
    <name evidence="2" type="ORF">ACFQVC_27660</name>
</gene>
<feature type="domain" description="Glyoxalase-like" evidence="1">
    <location>
        <begin position="3"/>
        <end position="45"/>
    </location>
</feature>
<proteinExistence type="predicted"/>
<sequence length="59" mass="6573">MPEAKSGKNRLHLDIQPPVGTRDAEVERLAGIGAVVADDRRRAHRHGLTHRPRRATCRA</sequence>
<organism evidence="2 3">
    <name type="scientific">Streptomyces monticola</name>
    <dbReference type="NCBI Taxonomy" id="2666263"/>
    <lineage>
        <taxon>Bacteria</taxon>
        <taxon>Bacillati</taxon>
        <taxon>Actinomycetota</taxon>
        <taxon>Actinomycetes</taxon>
        <taxon>Kitasatosporales</taxon>
        <taxon>Streptomycetaceae</taxon>
        <taxon>Streptomyces</taxon>
    </lineage>
</organism>
<evidence type="ECO:0000313" key="2">
    <source>
        <dbReference type="EMBL" id="MFC7307993.1"/>
    </source>
</evidence>
<keyword evidence="3" id="KW-1185">Reference proteome</keyword>
<dbReference type="InterPro" id="IPR029068">
    <property type="entry name" value="Glyas_Bleomycin-R_OHBP_Dase"/>
</dbReference>
<dbReference type="Proteomes" id="UP001596523">
    <property type="component" value="Unassembled WGS sequence"/>
</dbReference>
<reference evidence="3" key="1">
    <citation type="journal article" date="2019" name="Int. J. Syst. Evol. Microbiol.">
        <title>The Global Catalogue of Microorganisms (GCM) 10K type strain sequencing project: providing services to taxonomists for standard genome sequencing and annotation.</title>
        <authorList>
            <consortium name="The Broad Institute Genomics Platform"/>
            <consortium name="The Broad Institute Genome Sequencing Center for Infectious Disease"/>
            <person name="Wu L."/>
            <person name="Ma J."/>
        </authorList>
    </citation>
    <scope>NUCLEOTIDE SEQUENCE [LARGE SCALE GENOMIC DNA]</scope>
    <source>
        <strain evidence="3">SYNS20</strain>
    </source>
</reference>
<accession>A0ABW2JPY1</accession>
<name>A0ABW2JPY1_9ACTN</name>
<dbReference type="Gene3D" id="3.10.180.10">
    <property type="entry name" value="2,3-Dihydroxybiphenyl 1,2-Dioxygenase, domain 1"/>
    <property type="match status" value="1"/>
</dbReference>
<dbReference type="EMBL" id="JBHTCF010000013">
    <property type="protein sequence ID" value="MFC7307993.1"/>
    <property type="molecule type" value="Genomic_DNA"/>
</dbReference>
<evidence type="ECO:0000313" key="3">
    <source>
        <dbReference type="Proteomes" id="UP001596523"/>
    </source>
</evidence>
<comment type="caution">
    <text evidence="2">The sequence shown here is derived from an EMBL/GenBank/DDBJ whole genome shotgun (WGS) entry which is preliminary data.</text>
</comment>
<evidence type="ECO:0000259" key="1">
    <source>
        <dbReference type="Pfam" id="PF18029"/>
    </source>
</evidence>
<dbReference type="RefSeq" id="WP_381835559.1">
    <property type="nucleotide sequence ID" value="NZ_JBHTCF010000013.1"/>
</dbReference>
<dbReference type="Pfam" id="PF18029">
    <property type="entry name" value="Glyoxalase_6"/>
    <property type="match status" value="1"/>
</dbReference>
<dbReference type="InterPro" id="IPR041581">
    <property type="entry name" value="Glyoxalase_6"/>
</dbReference>